<feature type="domain" description="PpiC" evidence="7">
    <location>
        <begin position="275"/>
        <end position="378"/>
    </location>
</feature>
<dbReference type="InterPro" id="IPR046357">
    <property type="entry name" value="PPIase_dom_sf"/>
</dbReference>
<dbReference type="InterPro" id="IPR000297">
    <property type="entry name" value="PPIase_PpiC"/>
</dbReference>
<comment type="catalytic activity">
    <reaction evidence="1">
        <text>[protein]-peptidylproline (omega=180) = [protein]-peptidylproline (omega=0)</text>
        <dbReference type="Rhea" id="RHEA:16237"/>
        <dbReference type="Rhea" id="RHEA-COMP:10747"/>
        <dbReference type="Rhea" id="RHEA-COMP:10748"/>
        <dbReference type="ChEBI" id="CHEBI:83833"/>
        <dbReference type="ChEBI" id="CHEBI:83834"/>
        <dbReference type="EC" id="5.2.1.8"/>
    </reaction>
</comment>
<feature type="domain" description="PpiC" evidence="7">
    <location>
        <begin position="168"/>
        <end position="270"/>
    </location>
</feature>
<dbReference type="PROSITE" id="PS50198">
    <property type="entry name" value="PPIC_PPIASE_2"/>
    <property type="match status" value="2"/>
</dbReference>
<dbReference type="PANTHER" id="PTHR47245">
    <property type="entry name" value="PEPTIDYLPROLYL ISOMERASE"/>
    <property type="match status" value="1"/>
</dbReference>
<evidence type="ECO:0000313" key="8">
    <source>
        <dbReference type="EMBL" id="CAH0997317.1"/>
    </source>
</evidence>
<dbReference type="InterPro" id="IPR036737">
    <property type="entry name" value="OmpA-like_sf"/>
</dbReference>
<dbReference type="Proteomes" id="UP000837932">
    <property type="component" value="Unassembled WGS sequence"/>
</dbReference>
<proteinExistence type="predicted"/>
<reference evidence="8" key="1">
    <citation type="submission" date="2021-12" db="EMBL/GenBank/DDBJ databases">
        <authorList>
            <person name="Rodrigo-Torres L."/>
            <person name="Arahal R. D."/>
            <person name="Lucena T."/>
        </authorList>
    </citation>
    <scope>NUCLEOTIDE SEQUENCE</scope>
    <source>
        <strain evidence="8">CECT 8858</strain>
    </source>
</reference>
<comment type="caution">
    <text evidence="8">The sequence shown here is derived from an EMBL/GenBank/DDBJ whole genome shotgun (WGS) entry which is preliminary data.</text>
</comment>
<dbReference type="EC" id="5.2.1.8" evidence="2"/>
<dbReference type="Gene3D" id="3.10.50.40">
    <property type="match status" value="2"/>
</dbReference>
<evidence type="ECO:0000256" key="6">
    <source>
        <dbReference type="PROSITE-ProRule" id="PRU00278"/>
    </source>
</evidence>
<protein>
    <recommendedName>
        <fullName evidence="2">peptidylprolyl isomerase</fullName>
        <ecNumber evidence="2">5.2.1.8</ecNumber>
    </recommendedName>
</protein>
<evidence type="ECO:0000256" key="1">
    <source>
        <dbReference type="ARBA" id="ARBA00000971"/>
    </source>
</evidence>
<evidence type="ECO:0000256" key="3">
    <source>
        <dbReference type="ARBA" id="ARBA00022729"/>
    </source>
</evidence>
<keyword evidence="9" id="KW-1185">Reference proteome</keyword>
<dbReference type="SUPFAM" id="SSF103088">
    <property type="entry name" value="OmpA-like"/>
    <property type="match status" value="1"/>
</dbReference>
<evidence type="ECO:0000256" key="2">
    <source>
        <dbReference type="ARBA" id="ARBA00013194"/>
    </source>
</evidence>
<dbReference type="PANTHER" id="PTHR47245:SF1">
    <property type="entry name" value="FOLDASE PROTEIN PRSA"/>
    <property type="match status" value="1"/>
</dbReference>
<keyword evidence="4 6" id="KW-0697">Rotamase</keyword>
<evidence type="ECO:0000259" key="7">
    <source>
        <dbReference type="PROSITE" id="PS50198"/>
    </source>
</evidence>
<evidence type="ECO:0000256" key="5">
    <source>
        <dbReference type="ARBA" id="ARBA00023235"/>
    </source>
</evidence>
<evidence type="ECO:0000313" key="9">
    <source>
        <dbReference type="Proteomes" id="UP000837932"/>
    </source>
</evidence>
<dbReference type="Pfam" id="PF00639">
    <property type="entry name" value="Rotamase"/>
    <property type="match status" value="2"/>
</dbReference>
<evidence type="ECO:0000256" key="4">
    <source>
        <dbReference type="ARBA" id="ARBA00023110"/>
    </source>
</evidence>
<dbReference type="PROSITE" id="PS01096">
    <property type="entry name" value="PPIC_PPIASE_1"/>
    <property type="match status" value="1"/>
</dbReference>
<dbReference type="InterPro" id="IPR023058">
    <property type="entry name" value="PPIase_PpiC_CS"/>
</dbReference>
<name>A0ABN8EW93_9BACT</name>
<accession>A0ABN8EW93</accession>
<sequence length="810" mass="92786">MFIEDDCSMPFMKKYNKYIYISLLFAQFACQVTKKPIIQTTTQNVGGKPDNDIFALPPSSPSVINNQPVVEIKPEPVAIIVGTNELKTADLKIAFESSMVEDSVSPTIFLEQIINDQRIVADAKKRGYDASQDFKDEIESYRSILAESYLTDSTTIKFLLKETYSWMKEEVKVAHIMFQLSEFADPTDTLAVYQKLLDIRNKALAGEDFAALAHQFSQDKKTNNIGGDLGWFRAMRFLYPLEKAAYTTPVGEISMPVRTKGGYHIVKVIGRRPFSGNVLVQHILKSIPPNASDAEKLNAKTKIDSIYNVISQGGLFEEMCQKYSDDTKYKNFGGYLPVFGIGGREEVAFEEAAFALKEGEVSKPVRTAIGWHIIKLSKKIPLESFEEASIKLKDKIVTDSRGDIVKENSLNKLKKQMQFIEDEAVVKMAFAAADTNILIKKWDYALNDELINKTIFSIGKNQYKTKAFYDYAVERQAIDRIPSGFTPTMLMRSFYKKFVETTVKTYAEENLEEINPAFKLLMNEYATSLLKMELLNDLVYEKSTADTTGQRVFYEKHKDKYLMPERVMATVIASKNAKTVYLVKEVFEKGKPYNLKRMYRSPLYFGKSLSDLTPEHKKNLVYILEIMRKNKGYVVEIGGHADQHEGDNISAERIEKTKAFLVANGLTIDRIIENDYMKTKVADKFDWTKNQRVTFMFYSNFKKDVEKAFNAKDPNSINIEDGYFKRGENKMVDIAKWEVGTQSIVKDGQFADVIIEQVEPARYKTLRECRGQVLSDYQKYLEKQFKEDLVNKYPVKLNDEEIQKVINLKR</sequence>
<keyword evidence="5 6" id="KW-0413">Isomerase</keyword>
<keyword evidence="3" id="KW-0732">Signal</keyword>
<dbReference type="SUPFAM" id="SSF54534">
    <property type="entry name" value="FKBP-like"/>
    <property type="match status" value="2"/>
</dbReference>
<gene>
    <name evidence="8" type="primary">surA_1</name>
    <name evidence="8" type="ORF">EMA8858_03448</name>
</gene>
<dbReference type="Gene3D" id="3.30.1330.60">
    <property type="entry name" value="OmpA-like domain"/>
    <property type="match status" value="1"/>
</dbReference>
<dbReference type="InterPro" id="IPR050245">
    <property type="entry name" value="PrsA_foldase"/>
</dbReference>
<organism evidence="8 9">
    <name type="scientific">Emticicia aquatica</name>
    <dbReference type="NCBI Taxonomy" id="1681835"/>
    <lineage>
        <taxon>Bacteria</taxon>
        <taxon>Pseudomonadati</taxon>
        <taxon>Bacteroidota</taxon>
        <taxon>Cytophagia</taxon>
        <taxon>Cytophagales</taxon>
        <taxon>Leadbetterellaceae</taxon>
        <taxon>Emticicia</taxon>
    </lineage>
</organism>
<dbReference type="EMBL" id="CAKLPY010000003">
    <property type="protein sequence ID" value="CAH0997317.1"/>
    <property type="molecule type" value="Genomic_DNA"/>
</dbReference>
<dbReference type="GO" id="GO:0003755">
    <property type="term" value="F:peptidyl-prolyl cis-trans isomerase activity"/>
    <property type="evidence" value="ECO:0007669"/>
    <property type="project" value="UniProtKB-EC"/>
</dbReference>